<dbReference type="InterPro" id="IPR012359">
    <property type="entry name" value="MazG-related_YpjD"/>
</dbReference>
<dbReference type="EMBL" id="CP029494">
    <property type="protein sequence ID" value="AWN24174.1"/>
    <property type="molecule type" value="Genomic_DNA"/>
</dbReference>
<gene>
    <name evidence="8" type="ORF">DKM44_13820</name>
</gene>
<evidence type="ECO:0000256" key="2">
    <source>
        <dbReference type="ARBA" id="ARBA00022723"/>
    </source>
</evidence>
<dbReference type="PANTHER" id="PTHR42692">
    <property type="entry name" value="NUCLEOTIDE PYROPHOSPHOHYDROLASE"/>
    <property type="match status" value="1"/>
</dbReference>
<dbReference type="HAMAP" id="MF_01256">
    <property type="entry name" value="YfiT_hydrol"/>
    <property type="match status" value="1"/>
</dbReference>
<keyword evidence="4 5" id="KW-0862">Zinc</keyword>
<keyword evidence="1 5" id="KW-0963">Cytoplasm</keyword>
<keyword evidence="9" id="KW-1185">Reference proteome</keyword>
<dbReference type="CDD" id="cd11531">
    <property type="entry name" value="NTP-PPase_BsYpjD"/>
    <property type="match status" value="1"/>
</dbReference>
<dbReference type="AlphaFoldDB" id="A0A2Z3JUF3"/>
<dbReference type="PANTHER" id="PTHR42692:SF1">
    <property type="entry name" value="NUCLEOTIDE PYROPHOSPHOHYDROLASE"/>
    <property type="match status" value="1"/>
</dbReference>
<feature type="binding site" evidence="5">
    <location>
        <position position="281"/>
    </location>
    <ligand>
        <name>Zn(2+)</name>
        <dbReference type="ChEBI" id="CHEBI:29105"/>
    </ligand>
</feature>
<evidence type="ECO:0000256" key="5">
    <source>
        <dbReference type="HAMAP-Rule" id="MF_01256"/>
    </source>
</evidence>
<protein>
    <recommendedName>
        <fullName evidence="5">Putative metal-dependent hydrolase DKM44_13820</fullName>
        <ecNumber evidence="5">3.-.-.-</ecNumber>
    </recommendedName>
</protein>
<reference evidence="8 9" key="1">
    <citation type="submission" date="2018-05" db="EMBL/GenBank/DDBJ databases">
        <title>Complete Genome Sequence of Deinococcus sp. strain 17bor-2.</title>
        <authorList>
            <person name="Srinivasan S."/>
        </authorList>
    </citation>
    <scope>NUCLEOTIDE SEQUENCE [LARGE SCALE GENOMIC DNA]</scope>
    <source>
        <strain evidence="8 9">17bor-2</strain>
    </source>
</reference>
<dbReference type="InterPro" id="IPR024775">
    <property type="entry name" value="DinB-like"/>
</dbReference>
<evidence type="ECO:0000259" key="7">
    <source>
        <dbReference type="Pfam" id="PF12867"/>
    </source>
</evidence>
<evidence type="ECO:0000256" key="4">
    <source>
        <dbReference type="ARBA" id="ARBA00022833"/>
    </source>
</evidence>
<dbReference type="NCBIfam" id="NF009807">
    <property type="entry name" value="PRK13291.1"/>
    <property type="match status" value="1"/>
</dbReference>
<feature type="domain" description="DinB-like" evidence="7">
    <location>
        <begin position="153"/>
        <end position="285"/>
    </location>
</feature>
<evidence type="ECO:0000259" key="6">
    <source>
        <dbReference type="Pfam" id="PF03819"/>
    </source>
</evidence>
<comment type="similarity">
    <text evidence="5">Belongs to the metal hydrolase YfiT family.</text>
</comment>
<evidence type="ECO:0000256" key="1">
    <source>
        <dbReference type="ARBA" id="ARBA00022490"/>
    </source>
</evidence>
<dbReference type="GO" id="GO:0016787">
    <property type="term" value="F:hydrolase activity"/>
    <property type="evidence" value="ECO:0007669"/>
    <property type="project" value="UniProtKB-UniRule"/>
</dbReference>
<comment type="function">
    <text evidence="5">Possible metal-dependent hydrolase.</text>
</comment>
<dbReference type="Pfam" id="PF03819">
    <property type="entry name" value="MazG"/>
    <property type="match status" value="1"/>
</dbReference>
<feature type="binding site" evidence="5">
    <location>
        <position position="277"/>
    </location>
    <ligand>
        <name>Zn(2+)</name>
        <dbReference type="ChEBI" id="CHEBI:29105"/>
    </ligand>
</feature>
<dbReference type="InterPro" id="IPR023774">
    <property type="entry name" value="Put_metal_dep_hydrolase_YfiT"/>
</dbReference>
<dbReference type="InterPro" id="IPR034660">
    <property type="entry name" value="DinB/YfiT-like"/>
</dbReference>
<dbReference type="GO" id="GO:0008270">
    <property type="term" value="F:zinc ion binding"/>
    <property type="evidence" value="ECO:0007669"/>
    <property type="project" value="UniProtKB-UniRule"/>
</dbReference>
<dbReference type="InterPro" id="IPR004518">
    <property type="entry name" value="MazG-like_dom"/>
</dbReference>
<evidence type="ECO:0000313" key="9">
    <source>
        <dbReference type="Proteomes" id="UP000245368"/>
    </source>
</evidence>
<dbReference type="Pfam" id="PF12867">
    <property type="entry name" value="DinB_2"/>
    <property type="match status" value="1"/>
</dbReference>
<comment type="subcellular location">
    <subcellularLocation>
        <location evidence="5">Cytoplasm</location>
    </subcellularLocation>
</comment>
<dbReference type="SUPFAM" id="SSF109854">
    <property type="entry name" value="DinB/YfiT-like putative metalloenzymes"/>
    <property type="match status" value="1"/>
</dbReference>
<keyword evidence="2 5" id="KW-0479">Metal-binding</keyword>
<feature type="binding site" evidence="5">
    <location>
        <position position="185"/>
    </location>
    <ligand>
        <name>Zn(2+)</name>
        <dbReference type="ChEBI" id="CHEBI:29105"/>
    </ligand>
</feature>
<evidence type="ECO:0000313" key="8">
    <source>
        <dbReference type="EMBL" id="AWN24174.1"/>
    </source>
</evidence>
<dbReference type="GO" id="GO:0005737">
    <property type="term" value="C:cytoplasm"/>
    <property type="evidence" value="ECO:0007669"/>
    <property type="project" value="UniProtKB-SubCell"/>
</dbReference>
<evidence type="ECO:0000256" key="3">
    <source>
        <dbReference type="ARBA" id="ARBA00022801"/>
    </source>
</evidence>
<dbReference type="OrthoDB" id="9796039at2"/>
<accession>A0A2Z3JUF3</accession>
<name>A0A2Z3JUF3_9DEIO</name>
<dbReference type="Gene3D" id="1.10.287.1080">
    <property type="entry name" value="MazG-like"/>
    <property type="match status" value="1"/>
</dbReference>
<feature type="domain" description="NTP pyrophosphohydrolase MazG-like" evidence="6">
    <location>
        <begin position="30"/>
        <end position="105"/>
    </location>
</feature>
<dbReference type="RefSeq" id="WP_109827900.1">
    <property type="nucleotide sequence ID" value="NZ_CP029494.1"/>
</dbReference>
<dbReference type="Proteomes" id="UP000245368">
    <property type="component" value="Chromosome"/>
</dbReference>
<keyword evidence="3 5" id="KW-0378">Hydrolase</keyword>
<comment type="subunit">
    <text evidence="5">Homodimer.</text>
</comment>
<dbReference type="InterPro" id="IPR047046">
    <property type="entry name" value="YpjD/YvdC"/>
</dbReference>
<dbReference type="Gene3D" id="1.20.120.450">
    <property type="entry name" value="dinb family like domain"/>
    <property type="match status" value="1"/>
</dbReference>
<proteinExistence type="inferred from homology"/>
<dbReference type="SUPFAM" id="SSF101386">
    <property type="entry name" value="all-alpha NTP pyrophosphatases"/>
    <property type="match status" value="1"/>
</dbReference>
<comment type="cofactor">
    <cofactor evidence="5">
        <name>Zn(2+)</name>
        <dbReference type="ChEBI" id="CHEBI:29105"/>
    </cofactor>
    <text evidence="5">Binds 1 zinc ion per subunit.</text>
</comment>
<dbReference type="EC" id="3.-.-.-" evidence="5"/>
<sequence>MTFSPDLTFAAASARVDAYVSQFKEGYFPPLLLLARLSEEVGEVARVLSHENGKTPKPGEDVGDLELELADALFVMICMANQRGLSLASGFERTMHKAENRDGERWTRKAAPGPVALPLPHADPRYPIGPAPAVGELSRPEREEALRAIAALPGELRLAVGGLSEVQLDTPYREGGWTVRQLVHHIADSHLNAYTRVKLALTEAQPTIKPYDEAAWAELPDSALPVSISLTLLDALHARWSALLAGLGEEQWECTFVHPASQQTLSVAQASAQYRWHGQHHTAQIKRLRAERGW</sequence>
<dbReference type="KEGG" id="dez:DKM44_13820"/>
<organism evidence="8 9">
    <name type="scientific">Deinococcus irradiatisoli</name>
    <dbReference type="NCBI Taxonomy" id="2202254"/>
    <lineage>
        <taxon>Bacteria</taxon>
        <taxon>Thermotogati</taxon>
        <taxon>Deinococcota</taxon>
        <taxon>Deinococci</taxon>
        <taxon>Deinococcales</taxon>
        <taxon>Deinococcaceae</taxon>
        <taxon>Deinococcus</taxon>
    </lineage>
</organism>